<dbReference type="InterPro" id="IPR020080">
    <property type="entry name" value="OM_adhesin/peptidase_omptin"/>
</dbReference>
<name>A0A1A9RH23_EIKCO</name>
<proteinExistence type="predicted"/>
<reference evidence="3" key="1">
    <citation type="submission" date="2016-05" db="EMBL/GenBank/DDBJ databases">
        <title>Draft genome of Corynebacterium afermentans subsp. afermentans LCDC 88199T.</title>
        <authorList>
            <person name="Bernier A.-M."/>
            <person name="Bernard K."/>
        </authorList>
    </citation>
    <scope>NUCLEOTIDE SEQUENCE [LARGE SCALE GENOMIC DNA]</scope>
    <source>
        <strain evidence="3">NML01-0328</strain>
    </source>
</reference>
<accession>A0A1A9RH23</accession>
<evidence type="ECO:0008006" key="4">
    <source>
        <dbReference type="Google" id="ProtNLM"/>
    </source>
</evidence>
<evidence type="ECO:0000313" key="3">
    <source>
        <dbReference type="Proteomes" id="UP000078003"/>
    </source>
</evidence>
<keyword evidence="1" id="KW-0732">Signal</keyword>
<dbReference type="Pfam" id="PF07239">
    <property type="entry name" value="OpcA"/>
    <property type="match status" value="1"/>
</dbReference>
<dbReference type="RefSeq" id="WP_064103979.1">
    <property type="nucleotide sequence ID" value="NZ_LXSF01000001.1"/>
</dbReference>
<dbReference type="GO" id="GO:0004190">
    <property type="term" value="F:aspartic-type endopeptidase activity"/>
    <property type="evidence" value="ECO:0007669"/>
    <property type="project" value="InterPro"/>
</dbReference>
<dbReference type="EMBL" id="LXSF01000001">
    <property type="protein sequence ID" value="OAM18272.1"/>
    <property type="molecule type" value="Genomic_DNA"/>
</dbReference>
<dbReference type="SUPFAM" id="SSF69917">
    <property type="entry name" value="OMPT-like"/>
    <property type="match status" value="1"/>
</dbReference>
<protein>
    <recommendedName>
        <fullName evidence="4">Outer membrane protein beta-barrel domain-containing protein</fullName>
    </recommendedName>
</protein>
<evidence type="ECO:0000313" key="2">
    <source>
        <dbReference type="EMBL" id="OAM18272.1"/>
    </source>
</evidence>
<gene>
    <name evidence="2" type="ORF">A7P85_00915</name>
</gene>
<dbReference type="InterPro" id="IPR009876">
    <property type="entry name" value="OM_adhesin_OpcA"/>
</dbReference>
<feature type="signal peptide" evidence="1">
    <location>
        <begin position="1"/>
        <end position="19"/>
    </location>
</feature>
<feature type="chain" id="PRO_5008395790" description="Outer membrane protein beta-barrel domain-containing protein" evidence="1">
    <location>
        <begin position="20"/>
        <end position="267"/>
    </location>
</feature>
<dbReference type="AlphaFoldDB" id="A0A1A9RH23"/>
<dbReference type="Gene3D" id="2.40.128.100">
    <property type="entry name" value="OPCA outer membrane adhesin/invasin"/>
    <property type="match status" value="1"/>
</dbReference>
<dbReference type="Proteomes" id="UP000078003">
    <property type="component" value="Unassembled WGS sequence"/>
</dbReference>
<comment type="caution">
    <text evidence="2">The sequence shown here is derived from an EMBL/GenBank/DDBJ whole genome shotgun (WGS) entry which is preliminary data.</text>
</comment>
<evidence type="ECO:0000256" key="1">
    <source>
        <dbReference type="SAM" id="SignalP"/>
    </source>
</evidence>
<organism evidence="2 3">
    <name type="scientific">Eikenella corrodens</name>
    <dbReference type="NCBI Taxonomy" id="539"/>
    <lineage>
        <taxon>Bacteria</taxon>
        <taxon>Pseudomonadati</taxon>
        <taxon>Pseudomonadota</taxon>
        <taxon>Betaproteobacteria</taxon>
        <taxon>Neisseriales</taxon>
        <taxon>Neisseriaceae</taxon>
        <taxon>Eikenella</taxon>
    </lineage>
</organism>
<sequence>MQKTLIALAVLALSAVVQAAPADEGVPLHPINDGRYTVTVGYAHENAEIDQLKYSGDGVTLQGRADIPLAQQHAIRAELGYRYLDSDAKANGEKVINGAKTNNVDVYAGYLFSPSGFKNGGLRVGGGLGYSHGKMDLHSHQTDLDGDAVDISANNLYLKAQVEYEQQLGSSWSITPWTEAQVSLHRRVEEKYTQIEFASDGRYKQNNYSLGLGVDVNKQLGESTSLTFGPYYRYTRDKATSFTHEDENIEVPKTSRHSFGIRGGVRF</sequence>